<dbReference type="PANTHER" id="PTHR30188">
    <property type="entry name" value="ABC TRANSPORTER PERMEASE PROTEIN-RELATED"/>
    <property type="match status" value="1"/>
</dbReference>
<accession>A0A1Z1MIF9</accession>
<dbReference type="GO" id="GO:0005548">
    <property type="term" value="F:phospholipid transporter activity"/>
    <property type="evidence" value="ECO:0007669"/>
    <property type="project" value="TreeGrafter"/>
</dbReference>
<protein>
    <recommendedName>
        <fullName evidence="3">ABC transporter permease</fullName>
    </recommendedName>
</protein>
<feature type="transmembrane region" description="Helical" evidence="1">
    <location>
        <begin position="146"/>
        <end position="165"/>
    </location>
</feature>
<sequence>MSTKFKLFFKILLLCINPIKFMSIGFESFLEQINIVGPNTLFITMITSFFISLVLNLQVVKEFLYLNAHDLVGSMLAIAFIRELSPVLTSIIVVGKIGSFFTSELATMVVTEQIDALLLLGINPVYYLVIPRVTAVTIVLPLLHLFSLSTSFMSSAFICFILYGLDSRFFFSSLLYSSIVSDLFKSLIKTMVFGLVISIISCVLGITSQKGSNGVGLSTTLSVVFSLISIFFLNFLLSYCMFNNFSSSFQF</sequence>
<feature type="transmembrane region" description="Helical" evidence="1">
    <location>
        <begin position="7"/>
        <end position="26"/>
    </location>
</feature>
<keyword evidence="2" id="KW-0150">Chloroplast</keyword>
<feature type="transmembrane region" description="Helical" evidence="1">
    <location>
        <begin position="186"/>
        <end position="207"/>
    </location>
</feature>
<keyword evidence="1" id="KW-0812">Transmembrane</keyword>
<name>A0A1Z1MIF9_9FLOR</name>
<evidence type="ECO:0000313" key="2">
    <source>
        <dbReference type="EMBL" id="ARW65524.1"/>
    </source>
</evidence>
<evidence type="ECO:0000256" key="1">
    <source>
        <dbReference type="SAM" id="Phobius"/>
    </source>
</evidence>
<geneLocation type="chloroplast" evidence="2"/>
<dbReference type="GeneID" id="33358518"/>
<feature type="transmembrane region" description="Helical" evidence="1">
    <location>
        <begin position="219"/>
        <end position="242"/>
    </location>
</feature>
<keyword evidence="1" id="KW-0472">Membrane</keyword>
<proteinExistence type="predicted"/>
<reference evidence="2" key="1">
    <citation type="journal article" date="2017" name="J. Phycol.">
        <title>Analysis of chloroplast genomes and a supermatrix inform reclassification of the Rhodomelaceae (Rhodophyta).</title>
        <authorList>
            <person name="Diaz-Tapia P."/>
            <person name="Maggs C.A."/>
            <person name="West J.A."/>
            <person name="Verbruggen H."/>
        </authorList>
    </citation>
    <scope>NUCLEOTIDE SEQUENCE</scope>
    <source>
        <strain evidence="2">PD899</strain>
    </source>
</reference>
<dbReference type="GO" id="GO:0043190">
    <property type="term" value="C:ATP-binding cassette (ABC) transporter complex"/>
    <property type="evidence" value="ECO:0007669"/>
    <property type="project" value="InterPro"/>
</dbReference>
<feature type="transmembrane region" description="Helical" evidence="1">
    <location>
        <begin position="117"/>
        <end position="140"/>
    </location>
</feature>
<keyword evidence="2" id="KW-0934">Plastid</keyword>
<dbReference type="Pfam" id="PF02405">
    <property type="entry name" value="MlaE"/>
    <property type="match status" value="1"/>
</dbReference>
<dbReference type="EMBL" id="MF101438">
    <property type="protein sequence ID" value="ARW65524.1"/>
    <property type="molecule type" value="Genomic_DNA"/>
</dbReference>
<keyword evidence="1" id="KW-1133">Transmembrane helix</keyword>
<evidence type="ECO:0008006" key="3">
    <source>
        <dbReference type="Google" id="ProtNLM"/>
    </source>
</evidence>
<feature type="transmembrane region" description="Helical" evidence="1">
    <location>
        <begin position="38"/>
        <end position="57"/>
    </location>
</feature>
<dbReference type="RefSeq" id="YP_009396338.1">
    <property type="nucleotide sequence ID" value="NC_035282.1"/>
</dbReference>
<organism evidence="2">
    <name type="scientific">Polysiphonia scopulorum</name>
    <dbReference type="NCBI Taxonomy" id="257860"/>
    <lineage>
        <taxon>Eukaryota</taxon>
        <taxon>Rhodophyta</taxon>
        <taxon>Florideophyceae</taxon>
        <taxon>Rhodymeniophycidae</taxon>
        <taxon>Ceramiales</taxon>
        <taxon>Rhodomelaceae</taxon>
        <taxon>Polysiphonioideae</taxon>
        <taxon>Polysiphonia</taxon>
    </lineage>
</organism>
<dbReference type="PANTHER" id="PTHR30188:SF4">
    <property type="entry name" value="PROTEIN TRIGALACTOSYLDIACYLGLYCEROL 1, CHLOROPLASTIC"/>
    <property type="match status" value="1"/>
</dbReference>
<gene>
    <name evidence="2" type="primary">ycf63</name>
</gene>
<dbReference type="InterPro" id="IPR030802">
    <property type="entry name" value="Permease_MalE"/>
</dbReference>
<dbReference type="AlphaFoldDB" id="A0A1Z1MIF9"/>